<comment type="caution">
    <text evidence="2">The sequence shown here is derived from an EMBL/GenBank/DDBJ whole genome shotgun (WGS) entry which is preliminary data.</text>
</comment>
<feature type="compositionally biased region" description="Basic and acidic residues" evidence="1">
    <location>
        <begin position="410"/>
        <end position="422"/>
    </location>
</feature>
<feature type="region of interest" description="Disordered" evidence="1">
    <location>
        <begin position="229"/>
        <end position="315"/>
    </location>
</feature>
<dbReference type="AlphaFoldDB" id="A0AAD6CHJ4"/>
<feature type="region of interest" description="Disordered" evidence="1">
    <location>
        <begin position="440"/>
        <end position="502"/>
    </location>
</feature>
<evidence type="ECO:0000256" key="1">
    <source>
        <dbReference type="SAM" id="MobiDB-lite"/>
    </source>
</evidence>
<sequence>MTTTSPNPACVLWRKPKKALLYTPKFEAYCHIELQIAHDTTTNEGSIFFRFSALLANLGGRSETLTLHVSPEIVEKCTLVRKSTMADFPLCDFSLVSGAPTSVSQISTLSLSLHPPGTLLCPLELESEALSPANPNDPEFAGFSKICAATDLRVYLSKRQFANDDFDRFQNFFNALQRKGLKAKIYNHNRKNVVKRNWHAFAQSLDPPPYDPPPYTLPPYCELPVFKQADQKAGKRHRDPLSEPPDSEREKRKRVHSPSVQASYYTTEDDSQRTVSTSPSPSIQPTDFTRAPSSGGKGREPERLENGLRDLSGEQTHKSLIQSEHRRLPATLDDAASDLPYETGKVEVQVQVEDIERRLQDYIEQAVGDAVIDCCDQIFHHNEIEFGDRSEKWELDLGIVADDLDDLKKEMEEHRDESKDQAQQDQDELQAQRHQFELQAQRHQHELQAQAQRHQHESQAQAQRHQHELQAQAQRHQHELQAQAQRHQYELQAQAQQLADGG</sequence>
<gene>
    <name evidence="2" type="ORF">N7494_013161</name>
</gene>
<feature type="compositionally biased region" description="Polar residues" evidence="1">
    <location>
        <begin position="447"/>
        <end position="486"/>
    </location>
</feature>
<feature type="compositionally biased region" description="Polar residues" evidence="1">
    <location>
        <begin position="273"/>
        <end position="287"/>
    </location>
</feature>
<feature type="compositionally biased region" description="Low complexity" evidence="1">
    <location>
        <begin position="491"/>
        <end position="502"/>
    </location>
</feature>
<evidence type="ECO:0000313" key="2">
    <source>
        <dbReference type="EMBL" id="KAJ5522975.1"/>
    </source>
</evidence>
<keyword evidence="3" id="KW-1185">Reference proteome</keyword>
<accession>A0AAD6CHJ4</accession>
<name>A0AAD6CHJ4_9EURO</name>
<organism evidence="2 3">
    <name type="scientific">Penicillium frequentans</name>
    <dbReference type="NCBI Taxonomy" id="3151616"/>
    <lineage>
        <taxon>Eukaryota</taxon>
        <taxon>Fungi</taxon>
        <taxon>Dikarya</taxon>
        <taxon>Ascomycota</taxon>
        <taxon>Pezizomycotina</taxon>
        <taxon>Eurotiomycetes</taxon>
        <taxon>Eurotiomycetidae</taxon>
        <taxon>Eurotiales</taxon>
        <taxon>Aspergillaceae</taxon>
        <taxon>Penicillium</taxon>
    </lineage>
</organism>
<proteinExistence type="predicted"/>
<evidence type="ECO:0000313" key="3">
    <source>
        <dbReference type="Proteomes" id="UP001220324"/>
    </source>
</evidence>
<feature type="region of interest" description="Disordered" evidence="1">
    <location>
        <begin position="410"/>
        <end position="429"/>
    </location>
</feature>
<feature type="compositionally biased region" description="Basic and acidic residues" evidence="1">
    <location>
        <begin position="297"/>
        <end position="315"/>
    </location>
</feature>
<reference evidence="2 3" key="1">
    <citation type="journal article" date="2023" name="IMA Fungus">
        <title>Comparative genomic study of the Penicillium genus elucidates a diverse pangenome and 15 lateral gene transfer events.</title>
        <authorList>
            <person name="Petersen C."/>
            <person name="Sorensen T."/>
            <person name="Nielsen M.R."/>
            <person name="Sondergaard T.E."/>
            <person name="Sorensen J.L."/>
            <person name="Fitzpatrick D.A."/>
            <person name="Frisvad J.C."/>
            <person name="Nielsen K.L."/>
        </authorList>
    </citation>
    <scope>NUCLEOTIDE SEQUENCE [LARGE SCALE GENOMIC DNA]</scope>
    <source>
        <strain evidence="2 3">IBT 35679</strain>
    </source>
</reference>
<protein>
    <submittedName>
        <fullName evidence="2">Uncharacterized protein</fullName>
    </submittedName>
</protein>
<dbReference type="EMBL" id="JAQIZZ010000010">
    <property type="protein sequence ID" value="KAJ5522975.1"/>
    <property type="molecule type" value="Genomic_DNA"/>
</dbReference>
<dbReference type="Proteomes" id="UP001220324">
    <property type="component" value="Unassembled WGS sequence"/>
</dbReference>